<evidence type="ECO:0000256" key="1">
    <source>
        <dbReference type="SAM" id="MobiDB-lite"/>
    </source>
</evidence>
<protein>
    <submittedName>
        <fullName evidence="2">Uncharacterized protein</fullName>
    </submittedName>
</protein>
<keyword evidence="3" id="KW-1185">Reference proteome</keyword>
<feature type="region of interest" description="Disordered" evidence="1">
    <location>
        <begin position="1"/>
        <end position="87"/>
    </location>
</feature>
<gene>
    <name evidence="2" type="ORF">E2C01_021092</name>
</gene>
<name>A0A5B7E3R3_PORTR</name>
<reference evidence="2 3" key="1">
    <citation type="submission" date="2019-05" db="EMBL/GenBank/DDBJ databases">
        <title>Another draft genome of Portunus trituberculatus and its Hox gene families provides insights of decapod evolution.</title>
        <authorList>
            <person name="Jeong J.-H."/>
            <person name="Song I."/>
            <person name="Kim S."/>
            <person name="Choi T."/>
            <person name="Kim D."/>
            <person name="Ryu S."/>
            <person name="Kim W."/>
        </authorList>
    </citation>
    <scope>NUCLEOTIDE SEQUENCE [LARGE SCALE GENOMIC DNA]</scope>
    <source>
        <tissue evidence="2">Muscle</tissue>
    </source>
</reference>
<proteinExistence type="predicted"/>
<dbReference type="EMBL" id="VSRR010001823">
    <property type="protein sequence ID" value="MPC27903.1"/>
    <property type="molecule type" value="Genomic_DNA"/>
</dbReference>
<sequence>MKCHGKSDDSNTHTHQQRHTTTKTTLAAGRAERHPRPPPPPLAGPRGGVSAHRNAMLGPSGLWWPRGWRGGREGAGGGASSLQNTETPLQPTALPLLYGDTQGKQHLRSLAVRVISRGT</sequence>
<evidence type="ECO:0000313" key="2">
    <source>
        <dbReference type="EMBL" id="MPC27903.1"/>
    </source>
</evidence>
<organism evidence="2 3">
    <name type="scientific">Portunus trituberculatus</name>
    <name type="common">Swimming crab</name>
    <name type="synonym">Neptunus trituberculatus</name>
    <dbReference type="NCBI Taxonomy" id="210409"/>
    <lineage>
        <taxon>Eukaryota</taxon>
        <taxon>Metazoa</taxon>
        <taxon>Ecdysozoa</taxon>
        <taxon>Arthropoda</taxon>
        <taxon>Crustacea</taxon>
        <taxon>Multicrustacea</taxon>
        <taxon>Malacostraca</taxon>
        <taxon>Eumalacostraca</taxon>
        <taxon>Eucarida</taxon>
        <taxon>Decapoda</taxon>
        <taxon>Pleocyemata</taxon>
        <taxon>Brachyura</taxon>
        <taxon>Eubrachyura</taxon>
        <taxon>Portunoidea</taxon>
        <taxon>Portunidae</taxon>
        <taxon>Portuninae</taxon>
        <taxon>Portunus</taxon>
    </lineage>
</organism>
<feature type="compositionally biased region" description="Basic and acidic residues" evidence="1">
    <location>
        <begin position="1"/>
        <end position="12"/>
    </location>
</feature>
<feature type="compositionally biased region" description="Low complexity" evidence="1">
    <location>
        <begin position="57"/>
        <end position="67"/>
    </location>
</feature>
<accession>A0A5B7E3R3</accession>
<evidence type="ECO:0000313" key="3">
    <source>
        <dbReference type="Proteomes" id="UP000324222"/>
    </source>
</evidence>
<dbReference type="Proteomes" id="UP000324222">
    <property type="component" value="Unassembled WGS sequence"/>
</dbReference>
<comment type="caution">
    <text evidence="2">The sequence shown here is derived from an EMBL/GenBank/DDBJ whole genome shotgun (WGS) entry which is preliminary data.</text>
</comment>
<dbReference type="AlphaFoldDB" id="A0A5B7E3R3"/>